<keyword evidence="6" id="KW-0472">Membrane</keyword>
<keyword evidence="8" id="KW-1185">Reference proteome</keyword>
<dbReference type="Pfam" id="PF01294">
    <property type="entry name" value="Ribosomal_L13e"/>
    <property type="match status" value="1"/>
</dbReference>
<evidence type="ECO:0000313" key="8">
    <source>
        <dbReference type="Proteomes" id="UP000781932"/>
    </source>
</evidence>
<dbReference type="EMBL" id="JAATWM020000032">
    <property type="protein sequence ID" value="KAF9873431.1"/>
    <property type="molecule type" value="Genomic_DNA"/>
</dbReference>
<keyword evidence="6" id="KW-0812">Transmembrane</keyword>
<dbReference type="GO" id="GO:0003723">
    <property type="term" value="F:RNA binding"/>
    <property type="evidence" value="ECO:0007669"/>
    <property type="project" value="TreeGrafter"/>
</dbReference>
<evidence type="ECO:0000256" key="4">
    <source>
        <dbReference type="RuleBase" id="RU000572"/>
    </source>
</evidence>
<dbReference type="RefSeq" id="XP_038742892.1">
    <property type="nucleotide sequence ID" value="XM_038891959.1"/>
</dbReference>
<feature type="compositionally biased region" description="Basic and acidic residues" evidence="5">
    <location>
        <begin position="251"/>
        <end position="280"/>
    </location>
</feature>
<comment type="similarity">
    <text evidence="1 4">Belongs to the eukaryotic ribosomal protein eL13 family.</text>
</comment>
<dbReference type="GO" id="GO:0006412">
    <property type="term" value="P:translation"/>
    <property type="evidence" value="ECO:0007669"/>
    <property type="project" value="InterPro"/>
</dbReference>
<dbReference type="OrthoDB" id="10264538at2759"/>
<dbReference type="PANTHER" id="PTHR11722:SF0">
    <property type="entry name" value="LARGE RIBOSOMAL SUBUNIT PROTEIN EL13"/>
    <property type="match status" value="1"/>
</dbReference>
<dbReference type="GO" id="GO:0003735">
    <property type="term" value="F:structural constituent of ribosome"/>
    <property type="evidence" value="ECO:0007669"/>
    <property type="project" value="InterPro"/>
</dbReference>
<keyword evidence="3 4" id="KW-0687">Ribonucleoprotein</keyword>
<dbReference type="Proteomes" id="UP000781932">
    <property type="component" value="Unassembled WGS sequence"/>
</dbReference>
<feature type="compositionally biased region" description="Low complexity" evidence="5">
    <location>
        <begin position="19"/>
        <end position="30"/>
    </location>
</feature>
<reference evidence="7" key="1">
    <citation type="submission" date="2020-03" db="EMBL/GenBank/DDBJ databases">
        <authorList>
            <person name="He L."/>
        </authorList>
    </citation>
    <scope>NUCLEOTIDE SEQUENCE</scope>
    <source>
        <strain evidence="7">CkLH20</strain>
    </source>
</reference>
<dbReference type="PROSITE" id="PS01104">
    <property type="entry name" value="RIBOSOMAL_L13E"/>
    <property type="match status" value="1"/>
</dbReference>
<keyword evidence="6" id="KW-1133">Transmembrane helix</keyword>
<keyword evidence="2 4" id="KW-0689">Ribosomal protein</keyword>
<sequence>MNAGRRTRTEKSHPQSYVPSTSSISTTRPRTTNPLIATQAQWYVWIHGFHTIAGYGIAVVAVFTNVLFQAIAHNQQIPHNHFRKDWQRRVRTHFDQAGKKHSRRVARQAKAAKVAPRPVDLLRPIVRCPSIKYNRKVREGRGFTLAELKAAGIPRLYAPTIGIAVDGRRQNLSEESLSINVARLKAYKERLVVFPRRSNKPKQGDSKVDLASTEISRSTSAAFPFEQVVAGFSEIAKSDVPKPVEGGAYRKLRETRAEARNQGKKEKRARDAAEAEAAKK</sequence>
<name>A0A9P6I1Z1_9PEZI</name>
<gene>
    <name evidence="7" type="ORF">CkaCkLH20_09244</name>
</gene>
<dbReference type="AlphaFoldDB" id="A0A9P6I1Z1"/>
<dbReference type="Gene3D" id="1.20.5.110">
    <property type="match status" value="1"/>
</dbReference>
<accession>A0A9P6I1Z1</accession>
<evidence type="ECO:0000256" key="2">
    <source>
        <dbReference type="ARBA" id="ARBA00022980"/>
    </source>
</evidence>
<protein>
    <recommendedName>
        <fullName evidence="4">60S ribosomal protein L13</fullName>
    </recommendedName>
</protein>
<reference evidence="7" key="2">
    <citation type="submission" date="2020-11" db="EMBL/GenBank/DDBJ databases">
        <title>Whole genome sequencing of Colletotrichum sp.</title>
        <authorList>
            <person name="Li H."/>
        </authorList>
    </citation>
    <scope>NUCLEOTIDE SEQUENCE</scope>
    <source>
        <strain evidence="7">CkLH20</strain>
    </source>
</reference>
<organism evidence="7 8">
    <name type="scientific">Colletotrichum karsti</name>
    <dbReference type="NCBI Taxonomy" id="1095194"/>
    <lineage>
        <taxon>Eukaryota</taxon>
        <taxon>Fungi</taxon>
        <taxon>Dikarya</taxon>
        <taxon>Ascomycota</taxon>
        <taxon>Pezizomycotina</taxon>
        <taxon>Sordariomycetes</taxon>
        <taxon>Hypocreomycetidae</taxon>
        <taxon>Glomerellales</taxon>
        <taxon>Glomerellaceae</taxon>
        <taxon>Colletotrichum</taxon>
        <taxon>Colletotrichum boninense species complex</taxon>
    </lineage>
</organism>
<evidence type="ECO:0000256" key="5">
    <source>
        <dbReference type="SAM" id="MobiDB-lite"/>
    </source>
</evidence>
<dbReference type="GO" id="GO:0022625">
    <property type="term" value="C:cytosolic large ribosomal subunit"/>
    <property type="evidence" value="ECO:0007669"/>
    <property type="project" value="TreeGrafter"/>
</dbReference>
<feature type="region of interest" description="Disordered" evidence="5">
    <location>
        <begin position="1"/>
        <end position="30"/>
    </location>
</feature>
<evidence type="ECO:0000256" key="1">
    <source>
        <dbReference type="ARBA" id="ARBA00005640"/>
    </source>
</evidence>
<dbReference type="GeneID" id="62165033"/>
<feature type="transmembrane region" description="Helical" evidence="6">
    <location>
        <begin position="42"/>
        <end position="68"/>
    </location>
</feature>
<dbReference type="PANTHER" id="PTHR11722">
    <property type="entry name" value="60S RIBOSOMAL PROTEIN L13"/>
    <property type="match status" value="1"/>
</dbReference>
<dbReference type="InterPro" id="IPR018256">
    <property type="entry name" value="Ribosomal_eL13_CS"/>
</dbReference>
<evidence type="ECO:0000256" key="3">
    <source>
        <dbReference type="ARBA" id="ARBA00023274"/>
    </source>
</evidence>
<evidence type="ECO:0000256" key="6">
    <source>
        <dbReference type="SAM" id="Phobius"/>
    </source>
</evidence>
<dbReference type="InterPro" id="IPR001380">
    <property type="entry name" value="Ribosomal_eL13"/>
</dbReference>
<proteinExistence type="inferred from homology"/>
<feature type="region of interest" description="Disordered" evidence="5">
    <location>
        <begin position="243"/>
        <end position="280"/>
    </location>
</feature>
<dbReference type="HAMAP" id="MF_00499">
    <property type="entry name" value="Ribosomal_eL13"/>
    <property type="match status" value="1"/>
</dbReference>
<evidence type="ECO:0000313" key="7">
    <source>
        <dbReference type="EMBL" id="KAF9873431.1"/>
    </source>
</evidence>
<comment type="caution">
    <text evidence="7">The sequence shown here is derived from an EMBL/GenBank/DDBJ whole genome shotgun (WGS) entry which is preliminary data.</text>
</comment>